<organism evidence="2">
    <name type="scientific">Stutzerimonas stutzeri</name>
    <name type="common">Pseudomonas stutzeri</name>
    <dbReference type="NCBI Taxonomy" id="316"/>
    <lineage>
        <taxon>Bacteria</taxon>
        <taxon>Pseudomonadati</taxon>
        <taxon>Pseudomonadota</taxon>
        <taxon>Gammaproteobacteria</taxon>
        <taxon>Pseudomonadales</taxon>
        <taxon>Pseudomonadaceae</taxon>
        <taxon>Stutzerimonas</taxon>
    </lineage>
</organism>
<dbReference type="Pfam" id="PF00182">
    <property type="entry name" value="Glyco_hydro_19"/>
    <property type="match status" value="1"/>
</dbReference>
<dbReference type="Gene3D" id="1.10.530.10">
    <property type="match status" value="1"/>
</dbReference>
<dbReference type="InterPro" id="IPR000726">
    <property type="entry name" value="Glyco_hydro_19_cat"/>
</dbReference>
<dbReference type="PATRIC" id="fig|316.101.peg.3814"/>
<protein>
    <recommendedName>
        <fullName evidence="1">Glycoside hydrolase family 19 catalytic domain-containing protein</fullName>
    </recommendedName>
</protein>
<feature type="domain" description="Glycoside hydrolase family 19 catalytic" evidence="1">
    <location>
        <begin position="689"/>
        <end position="758"/>
    </location>
</feature>
<dbReference type="InterPro" id="IPR023346">
    <property type="entry name" value="Lysozyme-like_dom_sf"/>
</dbReference>
<dbReference type="OrthoDB" id="1242806at2"/>
<dbReference type="RefSeq" id="WP_045163058.1">
    <property type="nucleotide sequence ID" value="NZ_JYHV01000029.1"/>
</dbReference>
<dbReference type="PROSITE" id="PS00018">
    <property type="entry name" value="EF_HAND_1"/>
    <property type="match status" value="1"/>
</dbReference>
<name>A0A0D9AI65_STUST</name>
<comment type="caution">
    <text evidence="2">The sequence shown here is derived from an EMBL/GenBank/DDBJ whole genome shotgun (WGS) entry which is preliminary data.</text>
</comment>
<dbReference type="GO" id="GO:0016998">
    <property type="term" value="P:cell wall macromolecule catabolic process"/>
    <property type="evidence" value="ECO:0007669"/>
    <property type="project" value="InterPro"/>
</dbReference>
<proteinExistence type="predicted"/>
<reference evidence="2" key="1">
    <citation type="submission" date="2015-02" db="EMBL/GenBank/DDBJ databases">
        <title>Draft genome sequence of Pseudomonas stutzeri NT0128 isolated from wheat (Triticum turgidum) rhizosphere.</title>
        <authorList>
            <person name="Tovi N."/>
            <person name="Frenk S."/>
            <person name="Hadar Y."/>
            <person name="Minz D."/>
        </authorList>
    </citation>
    <scope>NUCLEOTIDE SEQUENCE [LARGE SCALE GENOMIC DNA]</scope>
    <source>
        <strain evidence="2">NT0128</strain>
    </source>
</reference>
<accession>A0A0D9AI65</accession>
<gene>
    <name evidence="2" type="ORF">UF78_15240</name>
</gene>
<dbReference type="AlphaFoldDB" id="A0A0D9AI65"/>
<dbReference type="GO" id="GO:0004568">
    <property type="term" value="F:chitinase activity"/>
    <property type="evidence" value="ECO:0007669"/>
    <property type="project" value="InterPro"/>
</dbReference>
<evidence type="ECO:0000313" key="2">
    <source>
        <dbReference type="EMBL" id="KJH80432.1"/>
    </source>
</evidence>
<dbReference type="SUPFAM" id="SSF53955">
    <property type="entry name" value="Lysozyme-like"/>
    <property type="match status" value="1"/>
</dbReference>
<dbReference type="InterPro" id="IPR018247">
    <property type="entry name" value="EF_Hand_1_Ca_BS"/>
</dbReference>
<dbReference type="Proteomes" id="UP000032487">
    <property type="component" value="Unassembled WGS sequence"/>
</dbReference>
<dbReference type="GO" id="GO:0006032">
    <property type="term" value="P:chitin catabolic process"/>
    <property type="evidence" value="ECO:0007669"/>
    <property type="project" value="InterPro"/>
</dbReference>
<evidence type="ECO:0000259" key="1">
    <source>
        <dbReference type="Pfam" id="PF00182"/>
    </source>
</evidence>
<dbReference type="Gene3D" id="2.30.30.40">
    <property type="entry name" value="SH3 Domains"/>
    <property type="match status" value="1"/>
</dbReference>
<sequence length="811" mass="90185">MTGNVNHWSYPFAGNTGNPLANLTSLAKARGGYYPMGANGLWHGGVHFDQGTAGTFDQSSVRCIADGEVIAYRIDEQYPISEYTNEIPLIKRALFSTGFVLVRHRLALPSLHLAPASDASEPALTFYSLYMHLQDWAGYQAQASLPRPDFWGEGIYCVETQGSDLNVRAEPSQSASILAALPKGTRVKVGASNGQFRKLLSIVSGAARPALTPADGEGILPGYLAFKFLKAQSEPKAKGSVVVLDQPVPIKAGDLIGHLGRYQNHDEAMPQPLLHLEVFSCDDVPAFVAQSRAYASRLPETQKTLLKVYKGASKLIPHRQGIGADNPPRLSDEGVMVGVDLVLPQSLLDSLPADAKLVVTASTGDMSCSPETRWWRLDNLLADKDGQPISGWLAEQEMITTRHSPWEWEGYDFIEDRERPAGALAYHLEALRRLIDSERASYKGMIDQSDKGPVKQRLYAILDGNDDQKITPEEIRTALGKPWHAQSIAQLITKHESEWLWNPDKWDELDELMEHSPADPNLDWTEEKKRIEKLSWWKELGGKHGISEDGESWHIHAMMLIDNFKTKRGNACTKCGKQIAITYEFLRRICANSAEDGFVRDFALHADGLFERYGVNSCAQITHLLAQAKHETKRFTAFRESLYYSSYSAQSLYNMAPTAINNGFSRNGLTFPNHAAKLQYIEDHLLKNDAGYGQHCFGSNEYPGNDYRGRGLLHLTHYANYHACALAIGKPIDAEPILVQSDTSVIIETGLWFWKTNNLKIYAESIDLTDDEAVEKITRVINGGAKGLAERIQFKREITDVFVELYGACSS</sequence>
<dbReference type="EMBL" id="JYHV01000029">
    <property type="protein sequence ID" value="KJH80432.1"/>
    <property type="molecule type" value="Genomic_DNA"/>
</dbReference>